<name>A0A2U2N104_9GAMM</name>
<evidence type="ECO:0000313" key="3">
    <source>
        <dbReference type="EMBL" id="PWG62733.1"/>
    </source>
</evidence>
<keyword evidence="4" id="KW-1185">Reference proteome</keyword>
<feature type="transmembrane region" description="Helical" evidence="1">
    <location>
        <begin position="125"/>
        <end position="142"/>
    </location>
</feature>
<feature type="transmembrane region" description="Helical" evidence="1">
    <location>
        <begin position="26"/>
        <end position="44"/>
    </location>
</feature>
<keyword evidence="1" id="KW-0472">Membrane</keyword>
<feature type="transmembrane region" description="Helical" evidence="1">
    <location>
        <begin position="56"/>
        <end position="79"/>
    </location>
</feature>
<dbReference type="Pfam" id="PF07331">
    <property type="entry name" value="TctB"/>
    <property type="match status" value="1"/>
</dbReference>
<feature type="transmembrane region" description="Helical" evidence="1">
    <location>
        <begin position="149"/>
        <end position="169"/>
    </location>
</feature>
<sequence length="191" mass="21211">MWASSTSGGLPVSASTRELLKISSEAAVWLGIAAFAWIQTYEFAGQDMIFRWGAAIWPRAVIVALVLGAAVQFLGRLMAWQQRRGREAAASPATPRVRDWRATARTGAMLVVPLVYLYLLPRMGYFVTTPFFIGLLVHIYGIRQPAKVVGIALAVYAALLLFFTTLLFVPLPTGYWPGFYEFNTWFAELVS</sequence>
<keyword evidence="1" id="KW-0812">Transmembrane</keyword>
<accession>A0A2U2N104</accession>
<comment type="caution">
    <text evidence="3">The sequence shown here is derived from an EMBL/GenBank/DDBJ whole genome shotgun (WGS) entry which is preliminary data.</text>
</comment>
<dbReference type="InterPro" id="IPR009936">
    <property type="entry name" value="DUF1468"/>
</dbReference>
<evidence type="ECO:0000256" key="1">
    <source>
        <dbReference type="SAM" id="Phobius"/>
    </source>
</evidence>
<proteinExistence type="predicted"/>
<reference evidence="3 4" key="1">
    <citation type="submission" date="2018-05" db="EMBL/GenBank/DDBJ databases">
        <title>Spiribacter halobius sp. nov., a moderately halophilic bacterium isolated from marine solar saltern.</title>
        <authorList>
            <person name="Zheng W.-S."/>
            <person name="Lu D.-C."/>
            <person name="Du Z.-J."/>
        </authorList>
    </citation>
    <scope>NUCLEOTIDE SEQUENCE [LARGE SCALE GENOMIC DNA]</scope>
    <source>
        <strain evidence="3 4">E85</strain>
    </source>
</reference>
<keyword evidence="1" id="KW-1133">Transmembrane helix</keyword>
<feature type="transmembrane region" description="Helical" evidence="1">
    <location>
        <begin position="100"/>
        <end position="119"/>
    </location>
</feature>
<organism evidence="3 4">
    <name type="scientific">Sediminicurvatus halobius</name>
    <dbReference type="NCBI Taxonomy" id="2182432"/>
    <lineage>
        <taxon>Bacteria</taxon>
        <taxon>Pseudomonadati</taxon>
        <taxon>Pseudomonadota</taxon>
        <taxon>Gammaproteobacteria</taxon>
        <taxon>Chromatiales</taxon>
        <taxon>Ectothiorhodospiraceae</taxon>
        <taxon>Sediminicurvatus</taxon>
    </lineage>
</organism>
<evidence type="ECO:0000313" key="4">
    <source>
        <dbReference type="Proteomes" id="UP000245474"/>
    </source>
</evidence>
<gene>
    <name evidence="3" type="ORF">DEM34_11340</name>
</gene>
<evidence type="ECO:0000259" key="2">
    <source>
        <dbReference type="Pfam" id="PF07331"/>
    </source>
</evidence>
<protein>
    <recommendedName>
        <fullName evidence="2">DUF1468 domain-containing protein</fullName>
    </recommendedName>
</protein>
<feature type="domain" description="DUF1468" evidence="2">
    <location>
        <begin position="27"/>
        <end position="172"/>
    </location>
</feature>
<dbReference type="Proteomes" id="UP000245474">
    <property type="component" value="Unassembled WGS sequence"/>
</dbReference>
<dbReference type="AlphaFoldDB" id="A0A2U2N104"/>
<dbReference type="EMBL" id="QFFI01000016">
    <property type="protein sequence ID" value="PWG62733.1"/>
    <property type="molecule type" value="Genomic_DNA"/>
</dbReference>